<name>A0A2U1B413_9BACT</name>
<evidence type="ECO:0000256" key="8">
    <source>
        <dbReference type="ARBA" id="ARBA00022989"/>
    </source>
</evidence>
<dbReference type="GO" id="GO:0005315">
    <property type="term" value="F:phosphate transmembrane transporter activity"/>
    <property type="evidence" value="ECO:0007669"/>
    <property type="project" value="InterPro"/>
</dbReference>
<dbReference type="PANTHER" id="PTHR42922">
    <property type="entry name" value="PHOSPHATE TRANSPORT SYSTEM PERMEASE PROTEIN PSTA"/>
    <property type="match status" value="1"/>
</dbReference>
<comment type="subcellular location">
    <subcellularLocation>
        <location evidence="1 10">Cell membrane</location>
        <topology evidence="1 10">Multi-pass membrane protein</topology>
    </subcellularLocation>
</comment>
<accession>A0A2U1B413</accession>
<keyword evidence="4" id="KW-0813">Transport</keyword>
<evidence type="ECO:0000256" key="7">
    <source>
        <dbReference type="ARBA" id="ARBA00022692"/>
    </source>
</evidence>
<sequence length="291" mass="31107">MTSIAPVKRRGLFRRKLLDRVVRALSVLALTVAVAAMVWILYTVIRRGVAVISWDFLTECSKPYGAMNSGIANALLGTLAITFGAALLGIPPAILGGIWLAEFGKGTKLGDTIRFSANVMMGMPSVVVGLFVYAVLVVPCGGFSGFAGSVALAILMFPVVMRTTEDMLLMVPDALRESALALGASRARASLQIICRSARSGLITGILLAVARVSGETAPLLFTALWSDSWPKNYFEGPTANLPVLITEYSTNSPFDEQHAAGWGAALVVTAMVLLLNIATRIIFKEKHHER</sequence>
<evidence type="ECO:0000313" key="11">
    <source>
        <dbReference type="EMBL" id="PVY43410.1"/>
    </source>
</evidence>
<dbReference type="AlphaFoldDB" id="A0A2U1B413"/>
<dbReference type="GO" id="GO:0005886">
    <property type="term" value="C:plasma membrane"/>
    <property type="evidence" value="ECO:0007669"/>
    <property type="project" value="UniProtKB-SubCell"/>
</dbReference>
<feature type="transmembrane region" description="Helical" evidence="10">
    <location>
        <begin position="113"/>
        <end position="136"/>
    </location>
</feature>
<evidence type="ECO:0000256" key="10">
    <source>
        <dbReference type="RuleBase" id="RU363043"/>
    </source>
</evidence>
<evidence type="ECO:0000256" key="4">
    <source>
        <dbReference type="ARBA" id="ARBA00022448"/>
    </source>
</evidence>
<comment type="similarity">
    <text evidence="2 10">Belongs to the binding-protein-dependent transport system permease family. CysTW subfamily.</text>
</comment>
<reference evidence="11 12" key="1">
    <citation type="submission" date="2018-04" db="EMBL/GenBank/DDBJ databases">
        <title>Genomic Encyclopedia of Type Strains, Phase IV (KMG-IV): sequencing the most valuable type-strain genomes for metagenomic binning, comparative biology and taxonomic classification.</title>
        <authorList>
            <person name="Goeker M."/>
        </authorList>
    </citation>
    <scope>NUCLEOTIDE SEQUENCE [LARGE SCALE GENOMIC DNA]</scope>
    <source>
        <strain evidence="11 12">DSM 14823</strain>
    </source>
</reference>
<keyword evidence="8 10" id="KW-1133">Transmembrane helix</keyword>
<evidence type="ECO:0000313" key="12">
    <source>
        <dbReference type="Proteomes" id="UP000245959"/>
    </source>
</evidence>
<dbReference type="InterPro" id="IPR005672">
    <property type="entry name" value="Phosphate_PstA"/>
</dbReference>
<keyword evidence="6" id="KW-0592">Phosphate transport</keyword>
<dbReference type="Gene3D" id="1.10.3720.10">
    <property type="entry name" value="MetI-like"/>
    <property type="match status" value="1"/>
</dbReference>
<dbReference type="CDD" id="cd06261">
    <property type="entry name" value="TM_PBP2"/>
    <property type="match status" value="1"/>
</dbReference>
<feature type="transmembrane region" description="Helical" evidence="10">
    <location>
        <begin position="142"/>
        <end position="160"/>
    </location>
</feature>
<feature type="transmembrane region" description="Helical" evidence="10">
    <location>
        <begin position="21"/>
        <end position="45"/>
    </location>
</feature>
<dbReference type="InterPro" id="IPR000515">
    <property type="entry name" value="MetI-like"/>
</dbReference>
<evidence type="ECO:0000256" key="3">
    <source>
        <dbReference type="ARBA" id="ARBA00016864"/>
    </source>
</evidence>
<dbReference type="InterPro" id="IPR051408">
    <property type="entry name" value="Phosphate_transprt_permease"/>
</dbReference>
<keyword evidence="5 10" id="KW-1003">Cell membrane</keyword>
<evidence type="ECO:0000256" key="1">
    <source>
        <dbReference type="ARBA" id="ARBA00004651"/>
    </source>
</evidence>
<comment type="caution">
    <text evidence="11">The sequence shown here is derived from an EMBL/GenBank/DDBJ whole genome shotgun (WGS) entry which is preliminary data.</text>
</comment>
<feature type="transmembrane region" description="Helical" evidence="10">
    <location>
        <begin position="74"/>
        <end position="101"/>
    </location>
</feature>
<dbReference type="EMBL" id="QEKH01000009">
    <property type="protein sequence ID" value="PVY43410.1"/>
    <property type="molecule type" value="Genomic_DNA"/>
</dbReference>
<dbReference type="RefSeq" id="WP_207776086.1">
    <property type="nucleotide sequence ID" value="NZ_CABMMC010000034.1"/>
</dbReference>
<dbReference type="Pfam" id="PF00528">
    <property type="entry name" value="BPD_transp_1"/>
    <property type="match status" value="1"/>
</dbReference>
<dbReference type="NCBIfam" id="TIGR00974">
    <property type="entry name" value="3a0107s02c"/>
    <property type="match status" value="1"/>
</dbReference>
<dbReference type="PANTHER" id="PTHR42922:SF1">
    <property type="entry name" value="PHOSPHATE TRANSPORT SYSTEM PERMEASE PROTEIN PSTA"/>
    <property type="match status" value="1"/>
</dbReference>
<evidence type="ECO:0000256" key="5">
    <source>
        <dbReference type="ARBA" id="ARBA00022475"/>
    </source>
</evidence>
<feature type="transmembrane region" description="Helical" evidence="10">
    <location>
        <begin position="202"/>
        <end position="226"/>
    </location>
</feature>
<dbReference type="GeneID" id="78294897"/>
<organism evidence="11 12">
    <name type="scientific">Victivallis vadensis</name>
    <dbReference type="NCBI Taxonomy" id="172901"/>
    <lineage>
        <taxon>Bacteria</taxon>
        <taxon>Pseudomonadati</taxon>
        <taxon>Lentisphaerota</taxon>
        <taxon>Lentisphaeria</taxon>
        <taxon>Victivallales</taxon>
        <taxon>Victivallaceae</taxon>
        <taxon>Victivallis</taxon>
    </lineage>
</organism>
<evidence type="ECO:0000256" key="9">
    <source>
        <dbReference type="ARBA" id="ARBA00023136"/>
    </source>
</evidence>
<dbReference type="InterPro" id="IPR035906">
    <property type="entry name" value="MetI-like_sf"/>
</dbReference>
<keyword evidence="9 10" id="KW-0472">Membrane</keyword>
<evidence type="ECO:0000256" key="2">
    <source>
        <dbReference type="ARBA" id="ARBA00007069"/>
    </source>
</evidence>
<gene>
    <name evidence="11" type="ORF">C8D82_10995</name>
</gene>
<dbReference type="GO" id="GO:0035435">
    <property type="term" value="P:phosphate ion transmembrane transport"/>
    <property type="evidence" value="ECO:0007669"/>
    <property type="project" value="InterPro"/>
</dbReference>
<proteinExistence type="inferred from homology"/>
<keyword evidence="12" id="KW-1185">Reference proteome</keyword>
<feature type="transmembrane region" description="Helical" evidence="10">
    <location>
        <begin position="260"/>
        <end position="284"/>
    </location>
</feature>
<evidence type="ECO:0000256" key="6">
    <source>
        <dbReference type="ARBA" id="ARBA00022592"/>
    </source>
</evidence>
<dbReference type="Proteomes" id="UP000245959">
    <property type="component" value="Unassembled WGS sequence"/>
</dbReference>
<dbReference type="PROSITE" id="PS50928">
    <property type="entry name" value="ABC_TM1"/>
    <property type="match status" value="1"/>
</dbReference>
<keyword evidence="7 10" id="KW-0812">Transmembrane</keyword>
<dbReference type="SUPFAM" id="SSF161098">
    <property type="entry name" value="MetI-like"/>
    <property type="match status" value="1"/>
</dbReference>
<protein>
    <recommendedName>
        <fullName evidence="3 10">Phosphate transport system permease protein PstA</fullName>
    </recommendedName>
</protein>